<comment type="caution">
    <text evidence="6">The sequence shown here is derived from an EMBL/GenBank/DDBJ whole genome shotgun (WGS) entry which is preliminary data.</text>
</comment>
<evidence type="ECO:0000313" key="7">
    <source>
        <dbReference type="Proteomes" id="UP001232584"/>
    </source>
</evidence>
<dbReference type="SUPFAM" id="SSF52540">
    <property type="entry name" value="P-loop containing nucleoside triphosphate hydrolases"/>
    <property type="match status" value="1"/>
</dbReference>
<keyword evidence="7" id="KW-1185">Reference proteome</keyword>
<name>A0ABU0MYI0_9FIRM</name>
<evidence type="ECO:0000256" key="3">
    <source>
        <dbReference type="ARBA" id="ARBA00022741"/>
    </source>
</evidence>
<keyword evidence="3" id="KW-0547">Nucleotide-binding</keyword>
<evidence type="ECO:0000259" key="5">
    <source>
        <dbReference type="PROSITE" id="PS50893"/>
    </source>
</evidence>
<keyword evidence="4 6" id="KW-0067">ATP-binding</keyword>
<accession>A0ABU0MYI0</accession>
<reference evidence="6 7" key="1">
    <citation type="submission" date="2023-07" db="EMBL/GenBank/DDBJ databases">
        <title>Genomic Encyclopedia of Type Strains, Phase IV (KMG-IV): sequencing the most valuable type-strain genomes for metagenomic binning, comparative biology and taxonomic classification.</title>
        <authorList>
            <person name="Goeker M."/>
        </authorList>
    </citation>
    <scope>NUCLEOTIDE SEQUENCE [LARGE SCALE GENOMIC DNA]</scope>
    <source>
        <strain evidence="6 7">DSM 15049</strain>
    </source>
</reference>
<dbReference type="InterPro" id="IPR003593">
    <property type="entry name" value="AAA+_ATPase"/>
</dbReference>
<evidence type="ECO:0000256" key="1">
    <source>
        <dbReference type="ARBA" id="ARBA00005417"/>
    </source>
</evidence>
<dbReference type="Pfam" id="PF00005">
    <property type="entry name" value="ABC_tran"/>
    <property type="match status" value="1"/>
</dbReference>
<evidence type="ECO:0000256" key="2">
    <source>
        <dbReference type="ARBA" id="ARBA00022448"/>
    </source>
</evidence>
<gene>
    <name evidence="6" type="ORF">QOZ92_001090</name>
</gene>
<dbReference type="Proteomes" id="UP001232584">
    <property type="component" value="Unassembled WGS sequence"/>
</dbReference>
<evidence type="ECO:0000256" key="4">
    <source>
        <dbReference type="ARBA" id="ARBA00022840"/>
    </source>
</evidence>
<sequence length="308" mass="34688">MSELEVLKLENISKSYSKKEVLKDISFSANPGEILGIVGPNGAGKTTIMKIISGLTKKYTGNVYINGENIRKSTKNSTKQIGCVIEAPGFYPDLTGYENLLFFAKISGLKDKSEINQISKILELDNYLNTKAKKYSLGLKQRLGVAQAVLTSPKILILDEPTNGLDPEIVPQIRNFIKKIALEKNMVVIISSHILSEIESICNKVLFMQKGEIIKIEDLTNSDDNKSVIAFETSMVEELESFLATKEILHEIINDNTVYVNYPYENLETLISQIYENKIRFKSVYKAKLSLESKYLKIMEESKNEINN</sequence>
<evidence type="ECO:0000313" key="6">
    <source>
        <dbReference type="EMBL" id="MDQ0555977.1"/>
    </source>
</evidence>
<dbReference type="SMART" id="SM00382">
    <property type="entry name" value="AAA"/>
    <property type="match status" value="1"/>
</dbReference>
<organism evidence="6 7">
    <name type="scientific">Paraclostridium ghonii</name>
    <dbReference type="NCBI Taxonomy" id="29358"/>
    <lineage>
        <taxon>Bacteria</taxon>
        <taxon>Bacillati</taxon>
        <taxon>Bacillota</taxon>
        <taxon>Clostridia</taxon>
        <taxon>Peptostreptococcales</taxon>
        <taxon>Peptostreptococcaceae</taxon>
        <taxon>Paraclostridium</taxon>
    </lineage>
</organism>
<dbReference type="RefSeq" id="WP_307504258.1">
    <property type="nucleotide sequence ID" value="NZ_BAAACE010000014.1"/>
</dbReference>
<dbReference type="PANTHER" id="PTHR43335:SF4">
    <property type="entry name" value="ABC TRANSPORTER, ATP-BINDING PROTEIN"/>
    <property type="match status" value="1"/>
</dbReference>
<comment type="similarity">
    <text evidence="1">Belongs to the ABC transporter superfamily.</text>
</comment>
<keyword evidence="2" id="KW-0813">Transport</keyword>
<dbReference type="PANTHER" id="PTHR43335">
    <property type="entry name" value="ABC TRANSPORTER, ATP-BINDING PROTEIN"/>
    <property type="match status" value="1"/>
</dbReference>
<dbReference type="GO" id="GO:0005524">
    <property type="term" value="F:ATP binding"/>
    <property type="evidence" value="ECO:0007669"/>
    <property type="project" value="UniProtKB-KW"/>
</dbReference>
<dbReference type="Gene3D" id="3.40.50.300">
    <property type="entry name" value="P-loop containing nucleotide triphosphate hydrolases"/>
    <property type="match status" value="1"/>
</dbReference>
<proteinExistence type="inferred from homology"/>
<dbReference type="InterPro" id="IPR003439">
    <property type="entry name" value="ABC_transporter-like_ATP-bd"/>
</dbReference>
<dbReference type="InterPro" id="IPR027417">
    <property type="entry name" value="P-loop_NTPase"/>
</dbReference>
<dbReference type="PROSITE" id="PS50893">
    <property type="entry name" value="ABC_TRANSPORTER_2"/>
    <property type="match status" value="1"/>
</dbReference>
<protein>
    <submittedName>
        <fullName evidence="6">ABC-2 type transport system ATP-binding protein</fullName>
    </submittedName>
</protein>
<feature type="domain" description="ABC transporter" evidence="5">
    <location>
        <begin position="7"/>
        <end position="235"/>
    </location>
</feature>
<dbReference type="EMBL" id="JAUSWG010000003">
    <property type="protein sequence ID" value="MDQ0555977.1"/>
    <property type="molecule type" value="Genomic_DNA"/>
</dbReference>